<dbReference type="PIRSF" id="PIRSF005739">
    <property type="entry name" value="O-mtase"/>
    <property type="match status" value="1"/>
</dbReference>
<reference evidence="9" key="1">
    <citation type="submission" date="2025-08" db="UniProtKB">
        <authorList>
            <consortium name="RefSeq"/>
        </authorList>
    </citation>
    <scope>IDENTIFICATION</scope>
</reference>
<dbReference type="SUPFAM" id="SSF53335">
    <property type="entry name" value="S-adenosyl-L-methionine-dependent methyltransferases"/>
    <property type="match status" value="1"/>
</dbReference>
<dbReference type="InterPro" id="IPR001077">
    <property type="entry name" value="COMT_C"/>
</dbReference>
<proteinExistence type="inferred from homology"/>
<dbReference type="FunFam" id="3.40.50.150:FF:000057">
    <property type="entry name" value="O-methyltransferase ZRP4"/>
    <property type="match status" value="1"/>
</dbReference>
<dbReference type="PANTHER" id="PTHR11746">
    <property type="entry name" value="O-METHYLTRANSFERASE"/>
    <property type="match status" value="1"/>
</dbReference>
<dbReference type="Proteomes" id="UP000504604">
    <property type="component" value="Linkage group LG8"/>
</dbReference>
<dbReference type="Gene3D" id="1.10.10.10">
    <property type="entry name" value="Winged helix-like DNA-binding domain superfamily/Winged helix DNA-binding domain"/>
    <property type="match status" value="1"/>
</dbReference>
<dbReference type="InterPro" id="IPR029063">
    <property type="entry name" value="SAM-dependent_MTases_sf"/>
</dbReference>
<dbReference type="SUPFAM" id="SSF46785">
    <property type="entry name" value="Winged helix' DNA-binding domain"/>
    <property type="match status" value="1"/>
</dbReference>
<sequence length="361" mass="40771">MAFQIGEMSTEQLLDAQAHVWNHLFSFINSMSLKCAIELGIPDIIHNHAKPMSLSQLVDALPIPKVKSHFVYRLMRLLIHSEFFVKVDVSDEEEKEHYWLTPASLLLLRNAPLTVVPLVPLILDPIFTTPFDYVSKWLASEHHYSSPFEMRHGRKVFEHAGHELGVNKLLNEAMSSDARLLTHVLVRDHKQVLEGIKLLVDVGGGTGATAKAILDAFPDMKCIVLDLPHVVGGLEGTDNLSYAAGNMFETIPSADAVFLKWILHDWNDEDCVKILKKCKEAITGKDMGDTKVMIIDMVLDIYGRDDKAVETHLFFDIAMMSYINGKERTEKEWAKLFFDSGFTSYKITNAFGLRSLIEVYP</sequence>
<dbReference type="GeneID" id="105167564"/>
<evidence type="ECO:0000256" key="1">
    <source>
        <dbReference type="ARBA" id="ARBA00022603"/>
    </source>
</evidence>
<dbReference type="Gene3D" id="3.40.50.150">
    <property type="entry name" value="Vaccinia Virus protein VP39"/>
    <property type="match status" value="1"/>
</dbReference>
<dbReference type="InterPro" id="IPR016461">
    <property type="entry name" value="COMT-like"/>
</dbReference>
<feature type="active site" description="Proton acceptor" evidence="5">
    <location>
        <position position="264"/>
    </location>
</feature>
<accession>A0A6I9TJZ4</accession>
<feature type="domain" description="O-methyltransferase C-terminal" evidence="6">
    <location>
        <begin position="136"/>
        <end position="342"/>
    </location>
</feature>
<evidence type="ECO:0000256" key="3">
    <source>
        <dbReference type="ARBA" id="ARBA00022691"/>
    </source>
</evidence>
<dbReference type="Pfam" id="PF08100">
    <property type="entry name" value="Dimerisation"/>
    <property type="match status" value="1"/>
</dbReference>
<gene>
    <name evidence="9" type="primary">LOC105167564</name>
</gene>
<keyword evidence="2" id="KW-0808">Transferase</keyword>
<dbReference type="Pfam" id="PF00891">
    <property type="entry name" value="Methyltransf_2"/>
    <property type="match status" value="1"/>
</dbReference>
<evidence type="ECO:0000313" key="9">
    <source>
        <dbReference type="RefSeq" id="XP_011085639.1"/>
    </source>
</evidence>
<keyword evidence="1" id="KW-0489">Methyltransferase</keyword>
<dbReference type="KEGG" id="sind:105167564"/>
<evidence type="ECO:0000256" key="5">
    <source>
        <dbReference type="PIRSR" id="PIRSR005739-1"/>
    </source>
</evidence>
<keyword evidence="8" id="KW-1185">Reference proteome</keyword>
<evidence type="ECO:0000313" key="8">
    <source>
        <dbReference type="Proteomes" id="UP000504604"/>
    </source>
</evidence>
<feature type="domain" description="O-methyltransferase dimerisation" evidence="7">
    <location>
        <begin position="21"/>
        <end position="109"/>
    </location>
</feature>
<dbReference type="PROSITE" id="PS51683">
    <property type="entry name" value="SAM_OMT_II"/>
    <property type="match status" value="1"/>
</dbReference>
<dbReference type="InParanoid" id="A0A6I9TJZ4"/>
<dbReference type="GO" id="GO:0032259">
    <property type="term" value="P:methylation"/>
    <property type="evidence" value="ECO:0007669"/>
    <property type="project" value="UniProtKB-KW"/>
</dbReference>
<dbReference type="AlphaFoldDB" id="A0A6I9TJZ4"/>
<evidence type="ECO:0000259" key="7">
    <source>
        <dbReference type="Pfam" id="PF08100"/>
    </source>
</evidence>
<dbReference type="FunFam" id="1.10.10.10:FF:000213">
    <property type="entry name" value="Coniferyl alcohol 9-O-methyltransferase"/>
    <property type="match status" value="1"/>
</dbReference>
<keyword evidence="3" id="KW-0949">S-adenosyl-L-methionine</keyword>
<comment type="similarity">
    <text evidence="4">Belongs to the class I-like SAM-binding methyltransferase superfamily. Cation-independent O-methyltransferase family. COMT subfamily.</text>
</comment>
<evidence type="ECO:0000256" key="4">
    <source>
        <dbReference type="ARBA" id="ARBA00034481"/>
    </source>
</evidence>
<evidence type="ECO:0000256" key="2">
    <source>
        <dbReference type="ARBA" id="ARBA00022679"/>
    </source>
</evidence>
<dbReference type="InterPro" id="IPR012967">
    <property type="entry name" value="COMT_dimerisation"/>
</dbReference>
<dbReference type="OrthoDB" id="2410195at2759"/>
<dbReference type="GO" id="GO:0046983">
    <property type="term" value="F:protein dimerization activity"/>
    <property type="evidence" value="ECO:0007669"/>
    <property type="project" value="InterPro"/>
</dbReference>
<dbReference type="RefSeq" id="XP_011085639.1">
    <property type="nucleotide sequence ID" value="XM_011087337.2"/>
</dbReference>
<protein>
    <submittedName>
        <fullName evidence="9">Chavicol O-methyltransferase-like</fullName>
    </submittedName>
</protein>
<evidence type="ECO:0000259" key="6">
    <source>
        <dbReference type="Pfam" id="PF00891"/>
    </source>
</evidence>
<dbReference type="GO" id="GO:0008171">
    <property type="term" value="F:O-methyltransferase activity"/>
    <property type="evidence" value="ECO:0007669"/>
    <property type="project" value="InterPro"/>
</dbReference>
<name>A0A6I9TJZ4_SESIN</name>
<dbReference type="InterPro" id="IPR036388">
    <property type="entry name" value="WH-like_DNA-bd_sf"/>
</dbReference>
<dbReference type="GO" id="GO:0008757">
    <property type="term" value="F:S-adenosylmethionine-dependent methyltransferase activity"/>
    <property type="evidence" value="ECO:0007669"/>
    <property type="project" value="UniProtKB-ARBA"/>
</dbReference>
<organism evidence="8 9">
    <name type="scientific">Sesamum indicum</name>
    <name type="common">Oriental sesame</name>
    <name type="synonym">Sesamum orientale</name>
    <dbReference type="NCBI Taxonomy" id="4182"/>
    <lineage>
        <taxon>Eukaryota</taxon>
        <taxon>Viridiplantae</taxon>
        <taxon>Streptophyta</taxon>
        <taxon>Embryophyta</taxon>
        <taxon>Tracheophyta</taxon>
        <taxon>Spermatophyta</taxon>
        <taxon>Magnoliopsida</taxon>
        <taxon>eudicotyledons</taxon>
        <taxon>Gunneridae</taxon>
        <taxon>Pentapetalae</taxon>
        <taxon>asterids</taxon>
        <taxon>lamiids</taxon>
        <taxon>Lamiales</taxon>
        <taxon>Pedaliaceae</taxon>
        <taxon>Sesamum</taxon>
    </lineage>
</organism>
<dbReference type="InterPro" id="IPR036390">
    <property type="entry name" value="WH_DNA-bd_sf"/>
</dbReference>